<feature type="transmembrane region" description="Helical" evidence="1">
    <location>
        <begin position="29"/>
        <end position="50"/>
    </location>
</feature>
<name>A0AAV9J2M8_CYACA</name>
<comment type="caution">
    <text evidence="3">The sequence shown here is derived from an EMBL/GenBank/DDBJ whole genome shotgun (WGS) entry which is preliminary data.</text>
</comment>
<keyword evidence="1" id="KW-0472">Membrane</keyword>
<proteinExistence type="predicted"/>
<evidence type="ECO:0000313" key="3">
    <source>
        <dbReference type="EMBL" id="KAK4538556.1"/>
    </source>
</evidence>
<dbReference type="InterPro" id="IPR057197">
    <property type="entry name" value="DUF7875"/>
</dbReference>
<dbReference type="AlphaFoldDB" id="A0AAV9J2M8"/>
<keyword evidence="1" id="KW-1133">Transmembrane helix</keyword>
<evidence type="ECO:0000259" key="2">
    <source>
        <dbReference type="Pfam" id="PF25285"/>
    </source>
</evidence>
<sequence>MTATETPSGERPNIMRPRSPRCDDIVRQISIWSALCWAVAGWPMATWYYTPPRATLARIARFSLCTSVTAAGLTALWIRYTDPSCSEENVAEYGTTRYADR</sequence>
<dbReference type="EMBL" id="JANCYW010000018">
    <property type="protein sequence ID" value="KAK4538556.1"/>
    <property type="molecule type" value="Genomic_DNA"/>
</dbReference>
<accession>A0AAV9J2M8</accession>
<dbReference type="Pfam" id="PF25285">
    <property type="entry name" value="DUF7875"/>
    <property type="match status" value="1"/>
</dbReference>
<keyword evidence="1" id="KW-0812">Transmembrane</keyword>
<reference evidence="3 4" key="1">
    <citation type="submission" date="2022-07" db="EMBL/GenBank/DDBJ databases">
        <title>Genome-wide signatures of adaptation to extreme environments.</title>
        <authorList>
            <person name="Cho C.H."/>
            <person name="Yoon H.S."/>
        </authorList>
    </citation>
    <scope>NUCLEOTIDE SEQUENCE [LARGE SCALE GENOMIC DNA]</scope>
    <source>
        <strain evidence="3 4">DBV 063 E5</strain>
    </source>
</reference>
<gene>
    <name evidence="3" type="ORF">CDCA_CDCA18G4581</name>
</gene>
<organism evidence="3 4">
    <name type="scientific">Cyanidium caldarium</name>
    <name type="common">Red alga</name>
    <dbReference type="NCBI Taxonomy" id="2771"/>
    <lineage>
        <taxon>Eukaryota</taxon>
        <taxon>Rhodophyta</taxon>
        <taxon>Bangiophyceae</taxon>
        <taxon>Cyanidiales</taxon>
        <taxon>Cyanidiaceae</taxon>
        <taxon>Cyanidium</taxon>
    </lineage>
</organism>
<keyword evidence="4" id="KW-1185">Reference proteome</keyword>
<evidence type="ECO:0000256" key="1">
    <source>
        <dbReference type="SAM" id="Phobius"/>
    </source>
</evidence>
<feature type="domain" description="DUF7875" evidence="2">
    <location>
        <begin position="13"/>
        <end position="94"/>
    </location>
</feature>
<dbReference type="Proteomes" id="UP001301350">
    <property type="component" value="Unassembled WGS sequence"/>
</dbReference>
<evidence type="ECO:0000313" key="4">
    <source>
        <dbReference type="Proteomes" id="UP001301350"/>
    </source>
</evidence>
<protein>
    <recommendedName>
        <fullName evidence="2">DUF7875 domain-containing protein</fullName>
    </recommendedName>
</protein>